<evidence type="ECO:0000256" key="1">
    <source>
        <dbReference type="SAM" id="MobiDB-lite"/>
    </source>
</evidence>
<sequence length="355" mass="40391">MPVLLAGANGTLFLRKVDTQADDDDEDYVFTTINTEEETKHTPRRRSFRPSSSQLPDIAVREDKDDRDGIVTEEIAPDLNILLEGEDASDYELMRFVMLSFIDEDEKEESDHKRQVEMALNEAFIHEVGGYDVVMSGEINSDALREMSVTGWTTPAIVDVDVDAYLQEPYISPTLQGEYPGLKESYYGPGPVIKRKGDSPLALSLFFMPVSLWNEIASQPNLYPFSMINERAKARYVMHKKKKPKSAKTQGGFKAAMMQLPPILTKTFKNGFVTPPRVSFVEGMLPSFSPYNKTRVYMKVKPHKWGTKMFLTCCAESAHCLRCEIYVGQKKLQSERRSVLQQVYLQNSQLQRKES</sequence>
<dbReference type="OrthoDB" id="119802at2759"/>
<proteinExistence type="predicted"/>
<dbReference type="PANTHER" id="PTHR46599">
    <property type="entry name" value="PIGGYBAC TRANSPOSABLE ELEMENT-DERIVED PROTEIN 4"/>
    <property type="match status" value="1"/>
</dbReference>
<dbReference type="EMBL" id="NCKW01002007">
    <property type="protein sequence ID" value="POM78441.1"/>
    <property type="molecule type" value="Genomic_DNA"/>
</dbReference>
<evidence type="ECO:0000313" key="2">
    <source>
        <dbReference type="EMBL" id="POM78441.1"/>
    </source>
</evidence>
<protein>
    <recommendedName>
        <fullName evidence="4">PiggyBac transposable element-derived protein domain-containing protein</fullName>
    </recommendedName>
</protein>
<keyword evidence="3" id="KW-1185">Reference proteome</keyword>
<dbReference type="PANTHER" id="PTHR46599:SF3">
    <property type="entry name" value="PIGGYBAC TRANSPOSABLE ELEMENT-DERIVED PROTEIN 4"/>
    <property type="match status" value="1"/>
</dbReference>
<reference evidence="2 3" key="1">
    <citation type="journal article" date="2017" name="Genome Biol. Evol.">
        <title>Phytophthora megakarya and P. palmivora, closely related causal agents of cacao black pod rot, underwent increases in genome sizes and gene numbers by different mechanisms.</title>
        <authorList>
            <person name="Ali S.S."/>
            <person name="Shao J."/>
            <person name="Lary D.J."/>
            <person name="Kronmiller B."/>
            <person name="Shen D."/>
            <person name="Strem M.D."/>
            <person name="Amoako-Attah I."/>
            <person name="Akrofi A.Y."/>
            <person name="Begoude B.A."/>
            <person name="Ten Hoopen G.M."/>
            <person name="Coulibaly K."/>
            <person name="Kebe B.I."/>
            <person name="Melnick R.L."/>
            <person name="Guiltinan M.J."/>
            <person name="Tyler B.M."/>
            <person name="Meinhardt L.W."/>
            <person name="Bailey B.A."/>
        </authorList>
    </citation>
    <scope>NUCLEOTIDE SEQUENCE [LARGE SCALE GENOMIC DNA]</scope>
    <source>
        <strain evidence="3">sbr112.9</strain>
    </source>
</reference>
<name>A0A2P4YKX5_9STRA</name>
<dbReference type="AlphaFoldDB" id="A0A2P4YKX5"/>
<evidence type="ECO:0000313" key="3">
    <source>
        <dbReference type="Proteomes" id="UP000237271"/>
    </source>
</evidence>
<gene>
    <name evidence="2" type="ORF">PHPALM_4026</name>
</gene>
<evidence type="ECO:0008006" key="4">
    <source>
        <dbReference type="Google" id="ProtNLM"/>
    </source>
</evidence>
<organism evidence="2 3">
    <name type="scientific">Phytophthora palmivora</name>
    <dbReference type="NCBI Taxonomy" id="4796"/>
    <lineage>
        <taxon>Eukaryota</taxon>
        <taxon>Sar</taxon>
        <taxon>Stramenopiles</taxon>
        <taxon>Oomycota</taxon>
        <taxon>Peronosporomycetes</taxon>
        <taxon>Peronosporales</taxon>
        <taxon>Peronosporaceae</taxon>
        <taxon>Phytophthora</taxon>
    </lineage>
</organism>
<accession>A0A2P4YKX5</accession>
<comment type="caution">
    <text evidence="2">The sequence shown here is derived from an EMBL/GenBank/DDBJ whole genome shotgun (WGS) entry which is preliminary data.</text>
</comment>
<dbReference type="Proteomes" id="UP000237271">
    <property type="component" value="Unassembled WGS sequence"/>
</dbReference>
<feature type="region of interest" description="Disordered" evidence="1">
    <location>
        <begin position="37"/>
        <end position="56"/>
    </location>
</feature>